<name>A0A8K0CDH9_IGNLU</name>
<evidence type="ECO:0000313" key="5">
    <source>
        <dbReference type="Proteomes" id="UP000801492"/>
    </source>
</evidence>
<dbReference type="InterPro" id="IPR051226">
    <property type="entry name" value="PP1_Regulatory_Subunit"/>
</dbReference>
<feature type="compositionally biased region" description="Basic and acidic residues" evidence="3">
    <location>
        <begin position="341"/>
        <end position="351"/>
    </location>
</feature>
<protein>
    <recommendedName>
        <fullName evidence="6">Protein phosphatase 1 regulatory subunit 16A</fullName>
    </recommendedName>
</protein>
<evidence type="ECO:0000256" key="3">
    <source>
        <dbReference type="SAM" id="MobiDB-lite"/>
    </source>
</evidence>
<dbReference type="PROSITE" id="PS50297">
    <property type="entry name" value="ANK_REP_REGION"/>
    <property type="match status" value="4"/>
</dbReference>
<dbReference type="PROSITE" id="PS50088">
    <property type="entry name" value="ANK_REPEAT"/>
    <property type="match status" value="4"/>
</dbReference>
<dbReference type="PANTHER" id="PTHR24179:SF29">
    <property type="entry name" value="LD46604P"/>
    <property type="match status" value="1"/>
</dbReference>
<comment type="caution">
    <text evidence="4">The sequence shown here is derived from an EMBL/GenBank/DDBJ whole genome shotgun (WGS) entry which is preliminary data.</text>
</comment>
<organism evidence="4 5">
    <name type="scientific">Ignelater luminosus</name>
    <name type="common">Cucubano</name>
    <name type="synonym">Pyrophorus luminosus</name>
    <dbReference type="NCBI Taxonomy" id="2038154"/>
    <lineage>
        <taxon>Eukaryota</taxon>
        <taxon>Metazoa</taxon>
        <taxon>Ecdysozoa</taxon>
        <taxon>Arthropoda</taxon>
        <taxon>Hexapoda</taxon>
        <taxon>Insecta</taxon>
        <taxon>Pterygota</taxon>
        <taxon>Neoptera</taxon>
        <taxon>Endopterygota</taxon>
        <taxon>Coleoptera</taxon>
        <taxon>Polyphaga</taxon>
        <taxon>Elateriformia</taxon>
        <taxon>Elateroidea</taxon>
        <taxon>Elateridae</taxon>
        <taxon>Agrypninae</taxon>
        <taxon>Pyrophorini</taxon>
        <taxon>Ignelater</taxon>
    </lineage>
</organism>
<dbReference type="Gene3D" id="1.25.40.20">
    <property type="entry name" value="Ankyrin repeat-containing domain"/>
    <property type="match status" value="2"/>
</dbReference>
<dbReference type="GO" id="GO:0005737">
    <property type="term" value="C:cytoplasm"/>
    <property type="evidence" value="ECO:0007669"/>
    <property type="project" value="TreeGrafter"/>
</dbReference>
<dbReference type="PANTHER" id="PTHR24179">
    <property type="entry name" value="PROTEIN PHOSPHATASE 1 REGULATORY SUBUNIT 12"/>
    <property type="match status" value="1"/>
</dbReference>
<feature type="repeat" description="ANK" evidence="2">
    <location>
        <begin position="127"/>
        <end position="159"/>
    </location>
</feature>
<dbReference type="Proteomes" id="UP000801492">
    <property type="component" value="Unassembled WGS sequence"/>
</dbReference>
<dbReference type="GO" id="GO:0004857">
    <property type="term" value="F:enzyme inhibitor activity"/>
    <property type="evidence" value="ECO:0007669"/>
    <property type="project" value="TreeGrafter"/>
</dbReference>
<dbReference type="Pfam" id="PF12796">
    <property type="entry name" value="Ank_2"/>
    <property type="match status" value="2"/>
</dbReference>
<evidence type="ECO:0000313" key="4">
    <source>
        <dbReference type="EMBL" id="KAF2883256.1"/>
    </source>
</evidence>
<evidence type="ECO:0008006" key="6">
    <source>
        <dbReference type="Google" id="ProtNLM"/>
    </source>
</evidence>
<keyword evidence="2" id="KW-0040">ANK repeat</keyword>
<evidence type="ECO:0000256" key="2">
    <source>
        <dbReference type="PROSITE-ProRule" id="PRU00023"/>
    </source>
</evidence>
<feature type="region of interest" description="Disordered" evidence="3">
    <location>
        <begin position="309"/>
        <end position="351"/>
    </location>
</feature>
<accession>A0A8K0CDH9</accession>
<dbReference type="FunFam" id="1.25.40.20:FF:000198">
    <property type="entry name" value="Myosin binding subunit, isoform P"/>
    <property type="match status" value="1"/>
</dbReference>
<keyword evidence="1" id="KW-0677">Repeat</keyword>
<dbReference type="OrthoDB" id="19014at2759"/>
<dbReference type="SUPFAM" id="SSF48403">
    <property type="entry name" value="Ankyrin repeat"/>
    <property type="match status" value="1"/>
</dbReference>
<dbReference type="AlphaFoldDB" id="A0A8K0CDH9"/>
<reference evidence="4" key="1">
    <citation type="submission" date="2019-08" db="EMBL/GenBank/DDBJ databases">
        <title>The genome of the North American firefly Photinus pyralis.</title>
        <authorList>
            <consortium name="Photinus pyralis genome working group"/>
            <person name="Fallon T.R."/>
            <person name="Sander Lower S.E."/>
            <person name="Weng J.-K."/>
        </authorList>
    </citation>
    <scope>NUCLEOTIDE SEQUENCE</scope>
    <source>
        <strain evidence="4">TRF0915ILg1</strain>
        <tissue evidence="4">Whole body</tissue>
    </source>
</reference>
<feature type="repeat" description="ANK" evidence="2">
    <location>
        <begin position="94"/>
        <end position="126"/>
    </location>
</feature>
<feature type="repeat" description="ANK" evidence="2">
    <location>
        <begin position="222"/>
        <end position="254"/>
    </location>
</feature>
<gene>
    <name evidence="4" type="ORF">ILUMI_22926</name>
</gene>
<dbReference type="InterPro" id="IPR036770">
    <property type="entry name" value="Ankyrin_rpt-contain_sf"/>
</dbReference>
<sequence>MEHAELIQEMPRIEQLPTQDRLALAKSRRTYQLKVWHNKEKEYNRKPSKMYKSLKPNIQFKDSVVLLEAAARNDIDEVRLLLMRGVSPDSCNEDGLTALHQCCIDDNEAMLQLLLEYGANVNAEDSEKWTPLHAAATCGHLRLVRILIARGANLLAVNADGNMPYDICEDEAALDYIESEMAKRGVTQQLIDDTRALTEKQMLSDLQMLAAAGGDLETYDNQGATPLHIASANGYTSVVEFLLDHNVRTDVKDRDEWQPVHAAACWGHLEVLELLAQYGADLNAKNKNDETPTDICEDSELKDRILQLRTEQENKRQAEAQRRRVRRSQSNTRAQSVRRTSLRDKGLTARRDAVEEARLRMQAETKGLENNDSLVQNTSPRPSIVSNETNGTEVEPNERRGSESTALELLESRRAPEGKDNDSVDNSEILETKNETTYTTDVNGKVTVVHVVVTINGNGTLSDLKKQRSQIRNSTSDVNSLTSPVNALPDSDLIPTPSSNDIVRFTGDTDEIVGYSKSKRCCIIQ</sequence>
<keyword evidence="5" id="KW-1185">Reference proteome</keyword>
<feature type="compositionally biased region" description="Basic and acidic residues" evidence="3">
    <location>
        <begin position="309"/>
        <end position="322"/>
    </location>
</feature>
<dbReference type="PRINTS" id="PR01415">
    <property type="entry name" value="ANKYRIN"/>
</dbReference>
<feature type="compositionally biased region" description="Polar residues" evidence="3">
    <location>
        <begin position="370"/>
        <end position="392"/>
    </location>
</feature>
<dbReference type="GO" id="GO:0017020">
    <property type="term" value="F:myosin phosphatase regulator activity"/>
    <property type="evidence" value="ECO:0007669"/>
    <property type="project" value="TreeGrafter"/>
</dbReference>
<dbReference type="SMART" id="SM00248">
    <property type="entry name" value="ANK"/>
    <property type="match status" value="5"/>
</dbReference>
<evidence type="ECO:0000256" key="1">
    <source>
        <dbReference type="ARBA" id="ARBA00022737"/>
    </source>
</evidence>
<dbReference type="InterPro" id="IPR002110">
    <property type="entry name" value="Ankyrin_rpt"/>
</dbReference>
<feature type="region of interest" description="Disordered" evidence="3">
    <location>
        <begin position="363"/>
        <end position="432"/>
    </location>
</feature>
<feature type="compositionally biased region" description="Basic and acidic residues" evidence="3">
    <location>
        <begin position="410"/>
        <end position="422"/>
    </location>
</feature>
<dbReference type="EMBL" id="VTPC01090522">
    <property type="protein sequence ID" value="KAF2883256.1"/>
    <property type="molecule type" value="Genomic_DNA"/>
</dbReference>
<proteinExistence type="predicted"/>
<feature type="repeat" description="ANK" evidence="2">
    <location>
        <begin position="255"/>
        <end position="287"/>
    </location>
</feature>